<dbReference type="EMBL" id="LNCD01000033">
    <property type="protein sequence ID" value="KWV56902.1"/>
    <property type="molecule type" value="Genomic_DNA"/>
</dbReference>
<dbReference type="FunFam" id="3.40.50.300:FF:000127">
    <property type="entry name" value="Ribose import ATP-binding protein RbsA"/>
    <property type="match status" value="1"/>
</dbReference>
<keyword evidence="4" id="KW-1003">Cell membrane</keyword>
<evidence type="ECO:0000256" key="6">
    <source>
        <dbReference type="ARBA" id="ARBA00022737"/>
    </source>
</evidence>
<dbReference type="PROSITE" id="PS50893">
    <property type="entry name" value="ABC_TRANSPORTER_2"/>
    <property type="match status" value="2"/>
</dbReference>
<evidence type="ECO:0000256" key="1">
    <source>
        <dbReference type="ARBA" id="ARBA00004202"/>
    </source>
</evidence>
<dbReference type="InterPro" id="IPR003439">
    <property type="entry name" value="ABC_transporter-like_ATP-bd"/>
</dbReference>
<keyword evidence="6" id="KW-0677">Repeat</keyword>
<feature type="domain" description="ABC transporter" evidence="11">
    <location>
        <begin position="15"/>
        <end position="251"/>
    </location>
</feature>
<evidence type="ECO:0000256" key="2">
    <source>
        <dbReference type="ARBA" id="ARBA00005417"/>
    </source>
</evidence>
<dbReference type="Pfam" id="PF00005">
    <property type="entry name" value="ABC_tran"/>
    <property type="match status" value="2"/>
</dbReference>
<evidence type="ECO:0000313" key="12">
    <source>
        <dbReference type="EMBL" id="KWV56902.1"/>
    </source>
</evidence>
<evidence type="ECO:0000256" key="5">
    <source>
        <dbReference type="ARBA" id="ARBA00022597"/>
    </source>
</evidence>
<keyword evidence="3" id="KW-0813">Transport</keyword>
<dbReference type="GO" id="GO:0016887">
    <property type="term" value="F:ATP hydrolysis activity"/>
    <property type="evidence" value="ECO:0007669"/>
    <property type="project" value="InterPro"/>
</dbReference>
<dbReference type="Gene3D" id="3.40.50.300">
    <property type="entry name" value="P-loop containing nucleotide triphosphate hydrolases"/>
    <property type="match status" value="2"/>
</dbReference>
<keyword evidence="9" id="KW-1278">Translocase</keyword>
<evidence type="ECO:0000256" key="3">
    <source>
        <dbReference type="ARBA" id="ARBA00022448"/>
    </source>
</evidence>
<evidence type="ECO:0000256" key="7">
    <source>
        <dbReference type="ARBA" id="ARBA00022741"/>
    </source>
</evidence>
<comment type="similarity">
    <text evidence="2">Belongs to the ABC transporter superfamily.</text>
</comment>
<reference evidence="12 13" key="1">
    <citation type="submission" date="2015-11" db="EMBL/GenBank/DDBJ databases">
        <title>Draft Genome Sequence of the Strain BR 10423 (Rhizobium sp.) isolated from nodules of Mimosa pudica.</title>
        <authorList>
            <person name="Barauna A.C."/>
            <person name="Zilli J.E."/>
            <person name="Simoes-Araujo J.L."/>
            <person name="Reis V.M."/>
            <person name="James E.K."/>
            <person name="Reis F.B.Jr."/>
            <person name="Rouws L.F."/>
            <person name="Passos S.R."/>
            <person name="Gois S.R."/>
        </authorList>
    </citation>
    <scope>NUCLEOTIDE SEQUENCE [LARGE SCALE GENOMIC DNA]</scope>
    <source>
        <strain evidence="12 13">BR10423</strain>
    </source>
</reference>
<feature type="domain" description="ABC transporter" evidence="11">
    <location>
        <begin position="264"/>
        <end position="509"/>
    </location>
</feature>
<evidence type="ECO:0000256" key="9">
    <source>
        <dbReference type="ARBA" id="ARBA00022967"/>
    </source>
</evidence>
<dbReference type="OrthoDB" id="9805029at2"/>
<gene>
    <name evidence="12" type="ORF">AS026_32340</name>
</gene>
<name>A0A120FPF7_9HYPH</name>
<keyword evidence="13" id="KW-1185">Reference proteome</keyword>
<dbReference type="SMART" id="SM00382">
    <property type="entry name" value="AAA"/>
    <property type="match status" value="2"/>
</dbReference>
<dbReference type="InterPro" id="IPR003593">
    <property type="entry name" value="AAA+_ATPase"/>
</dbReference>
<dbReference type="PANTHER" id="PTHR43790:SF3">
    <property type="entry name" value="D-ALLOSE IMPORT ATP-BINDING PROTEIN ALSA-RELATED"/>
    <property type="match status" value="1"/>
</dbReference>
<dbReference type="SUPFAM" id="SSF52540">
    <property type="entry name" value="P-loop containing nucleoside triphosphate hydrolases"/>
    <property type="match status" value="2"/>
</dbReference>
<dbReference type="GO" id="GO:0005886">
    <property type="term" value="C:plasma membrane"/>
    <property type="evidence" value="ECO:0007669"/>
    <property type="project" value="UniProtKB-SubCell"/>
</dbReference>
<proteinExistence type="inferred from homology"/>
<dbReference type="Proteomes" id="UP000068164">
    <property type="component" value="Unassembled WGS sequence"/>
</dbReference>
<dbReference type="InterPro" id="IPR017871">
    <property type="entry name" value="ABC_transporter-like_CS"/>
</dbReference>
<evidence type="ECO:0000256" key="4">
    <source>
        <dbReference type="ARBA" id="ARBA00022475"/>
    </source>
</evidence>
<protein>
    <submittedName>
        <fullName evidence="12">D-ribose transporter ATP-binding protein</fullName>
    </submittedName>
</protein>
<evidence type="ECO:0000256" key="8">
    <source>
        <dbReference type="ARBA" id="ARBA00022840"/>
    </source>
</evidence>
<keyword evidence="5" id="KW-0762">Sugar transport</keyword>
<comment type="caution">
    <text evidence="12">The sequence shown here is derived from an EMBL/GenBank/DDBJ whole genome shotgun (WGS) entry which is preliminary data.</text>
</comment>
<dbReference type="CDD" id="cd03216">
    <property type="entry name" value="ABC_Carb_Monos_I"/>
    <property type="match status" value="1"/>
</dbReference>
<dbReference type="PROSITE" id="PS00211">
    <property type="entry name" value="ABC_TRANSPORTER_1"/>
    <property type="match status" value="2"/>
</dbReference>
<dbReference type="PANTHER" id="PTHR43790">
    <property type="entry name" value="CARBOHYDRATE TRANSPORT ATP-BINDING PROTEIN MG119-RELATED"/>
    <property type="match status" value="1"/>
</dbReference>
<dbReference type="AlphaFoldDB" id="A0A120FPF7"/>
<dbReference type="GO" id="GO:0005524">
    <property type="term" value="F:ATP binding"/>
    <property type="evidence" value="ECO:0007669"/>
    <property type="project" value="UniProtKB-KW"/>
</dbReference>
<keyword evidence="8 12" id="KW-0067">ATP-binding</keyword>
<evidence type="ECO:0000256" key="10">
    <source>
        <dbReference type="ARBA" id="ARBA00023136"/>
    </source>
</evidence>
<evidence type="ECO:0000313" key="13">
    <source>
        <dbReference type="Proteomes" id="UP000068164"/>
    </source>
</evidence>
<evidence type="ECO:0000259" key="11">
    <source>
        <dbReference type="PROSITE" id="PS50893"/>
    </source>
</evidence>
<dbReference type="InterPro" id="IPR027417">
    <property type="entry name" value="P-loop_NTPase"/>
</dbReference>
<keyword evidence="10" id="KW-0472">Membrane</keyword>
<keyword evidence="7" id="KW-0547">Nucleotide-binding</keyword>
<dbReference type="RefSeq" id="WP_062368997.1">
    <property type="nucleotide sequence ID" value="NZ_LNCD01000033.1"/>
</dbReference>
<dbReference type="CDD" id="cd03215">
    <property type="entry name" value="ABC_Carb_Monos_II"/>
    <property type="match status" value="1"/>
</dbReference>
<organism evidence="12 13">
    <name type="scientific">Rhizobium altiplani</name>
    <dbReference type="NCBI Taxonomy" id="1864509"/>
    <lineage>
        <taxon>Bacteria</taxon>
        <taxon>Pseudomonadati</taxon>
        <taxon>Pseudomonadota</taxon>
        <taxon>Alphaproteobacteria</taxon>
        <taxon>Hyphomicrobiales</taxon>
        <taxon>Rhizobiaceae</taxon>
        <taxon>Rhizobium/Agrobacterium group</taxon>
        <taxon>Rhizobium</taxon>
    </lineage>
</organism>
<sequence length="520" mass="55465">MNPVVASSTATAPVLEMQNISKTFGNTRALTNVSLTVYPGEIHALMGENGAGKSTLMKVLSGAYLADPGGTILVSGRPAVTGDPIKARANGIAVIYQELSLAPNLTVAQNMFLGEEPSRLGFVDRADIRKRAEPILKRLGIGFSPNQLVSSLSLGERQMVEIARALTTDARIIVMDEPTTSLTSRETEKLFEVIASLKAHGIAIIYISHRMEEIYALADRVSVLRDSAYVGTLKRSELSAERLVAMMVGRDLSSFYKKEHRAAAHDRQVVLAVKNVGDGRRVHDCSFNACAGEVLAIAGLVGSGRTELARLVFGADHKATGVVTLNGQELSLRGPHDALNAGIAYLTEDRKALGLFLDMTINENINVGVIAKDARPGGFLDFGKAKKRADDAVSSLSIRTKSTSINAGALSGGNQQKVLLARLLETKPRVVILDEPTRGVDVGAKSEIYRIIDELAESGIAIIVISSDLPEVIGIADRVLVMREGHIAGEVVASPDRPIEQETIMALSTGPVGRDTMSAT</sequence>
<accession>A0A120FPF7</accession>
<comment type="subcellular location">
    <subcellularLocation>
        <location evidence="1">Cell membrane</location>
        <topology evidence="1">Peripheral membrane protein</topology>
    </subcellularLocation>
</comment>
<dbReference type="InterPro" id="IPR050107">
    <property type="entry name" value="ABC_carbohydrate_import_ATPase"/>
</dbReference>